<accession>A0A6A4SJ90</accession>
<comment type="subcellular location">
    <subcellularLocation>
        <location evidence="1">Nucleus</location>
    </subcellularLocation>
</comment>
<evidence type="ECO:0000256" key="3">
    <source>
        <dbReference type="ARBA" id="ARBA00022723"/>
    </source>
</evidence>
<feature type="domain" description="C2H2-type" evidence="12">
    <location>
        <begin position="164"/>
        <end position="191"/>
    </location>
</feature>
<dbReference type="FunFam" id="3.30.160.60:FF:000478">
    <property type="entry name" value="Zinc finger protein 133"/>
    <property type="match status" value="1"/>
</dbReference>
<evidence type="ECO:0000256" key="10">
    <source>
        <dbReference type="PROSITE-ProRule" id="PRU00042"/>
    </source>
</evidence>
<dbReference type="FunFam" id="3.30.160.60:FF:000557">
    <property type="entry name" value="zinc finger and SCAN domain-containing protein 29"/>
    <property type="match status" value="1"/>
</dbReference>
<dbReference type="Gene3D" id="3.30.160.60">
    <property type="entry name" value="Classic Zinc Finger"/>
    <property type="match status" value="6"/>
</dbReference>
<feature type="domain" description="C2H2-type" evidence="12">
    <location>
        <begin position="248"/>
        <end position="275"/>
    </location>
</feature>
<keyword evidence="5 10" id="KW-0863">Zinc-finger</keyword>
<feature type="domain" description="C2H2-type" evidence="12">
    <location>
        <begin position="332"/>
        <end position="359"/>
    </location>
</feature>
<dbReference type="InterPro" id="IPR013087">
    <property type="entry name" value="Znf_C2H2_type"/>
</dbReference>
<dbReference type="InterPro" id="IPR050331">
    <property type="entry name" value="Zinc_finger"/>
</dbReference>
<feature type="region of interest" description="Disordered" evidence="11">
    <location>
        <begin position="128"/>
        <end position="157"/>
    </location>
</feature>
<evidence type="ECO:0000256" key="9">
    <source>
        <dbReference type="ARBA" id="ARBA00023242"/>
    </source>
</evidence>
<evidence type="ECO:0000259" key="12">
    <source>
        <dbReference type="PROSITE" id="PS50157"/>
    </source>
</evidence>
<sequence length="365" mass="41933">MSSVLFFRKFVNERLGAAVEEILGAFEKTVVEYEEQLDRQRRMLDAVLKPGIKPHDRDVSQSFTCNEEVLLDQQKLCNHRRNSALNQHNPQTKDVLEDLLQRQDPDLLRPARDGSDYTEEQILFMDPEQSQSAAGNSHVAKSRDHGRGSQKSASLHQTPENKHFKCIYCTEEFHDFLQLKNHTRTHSHEKGFNRDTCGKGFTQRAMMRKHTMSHTAVKPFTCGVCGKEFNCQSNHISHMKTHTDEKPHICATCGKSFSRGADLRRHTRTHTGEKPYSCAYCGKEFSYHSTLTNHVRVHTGEKPYKCIWCGKRFAINTTLKIHTRVHTGEKPYTCDLCGRNFAHNTGLRLHRRTHAGEEQQSGNPF</sequence>
<proteinExistence type="inferred from homology"/>
<dbReference type="Pfam" id="PF00096">
    <property type="entry name" value="zf-C2H2"/>
    <property type="match status" value="3"/>
</dbReference>
<evidence type="ECO:0000256" key="4">
    <source>
        <dbReference type="ARBA" id="ARBA00022737"/>
    </source>
</evidence>
<dbReference type="InterPro" id="IPR036236">
    <property type="entry name" value="Znf_C2H2_sf"/>
</dbReference>
<evidence type="ECO:0000256" key="5">
    <source>
        <dbReference type="ARBA" id="ARBA00022771"/>
    </source>
</evidence>
<dbReference type="GO" id="GO:0005634">
    <property type="term" value="C:nucleus"/>
    <property type="evidence" value="ECO:0007669"/>
    <property type="project" value="UniProtKB-SubCell"/>
</dbReference>
<dbReference type="GO" id="GO:0010468">
    <property type="term" value="P:regulation of gene expression"/>
    <property type="evidence" value="ECO:0007669"/>
    <property type="project" value="TreeGrafter"/>
</dbReference>
<keyword evidence="4" id="KW-0677">Repeat</keyword>
<evidence type="ECO:0000256" key="11">
    <source>
        <dbReference type="SAM" id="MobiDB-lite"/>
    </source>
</evidence>
<keyword evidence="9" id="KW-0539">Nucleus</keyword>
<dbReference type="Proteomes" id="UP000438429">
    <property type="component" value="Unassembled WGS sequence"/>
</dbReference>
<evidence type="ECO:0000313" key="13">
    <source>
        <dbReference type="EMBL" id="KAF0034183.1"/>
    </source>
</evidence>
<feature type="domain" description="C2H2-type" evidence="12">
    <location>
        <begin position="220"/>
        <end position="247"/>
    </location>
</feature>
<feature type="domain" description="C2H2-type" evidence="12">
    <location>
        <begin position="276"/>
        <end position="303"/>
    </location>
</feature>
<evidence type="ECO:0000256" key="1">
    <source>
        <dbReference type="ARBA" id="ARBA00004123"/>
    </source>
</evidence>
<dbReference type="PROSITE" id="PS00028">
    <property type="entry name" value="ZINC_FINGER_C2H2_1"/>
    <property type="match status" value="6"/>
</dbReference>
<gene>
    <name evidence="13" type="ORF">F2P81_014249</name>
</gene>
<dbReference type="FunFam" id="3.30.160.60:FF:002343">
    <property type="entry name" value="Zinc finger protein 33A"/>
    <property type="match status" value="1"/>
</dbReference>
<comment type="caution">
    <text evidence="13">The sequence shown here is derived from an EMBL/GenBank/DDBJ whole genome shotgun (WGS) entry which is preliminary data.</text>
</comment>
<keyword evidence="3" id="KW-0479">Metal-binding</keyword>
<dbReference type="PANTHER" id="PTHR16515:SF49">
    <property type="entry name" value="GASTRULA ZINC FINGER PROTEIN XLCGF49.1-LIKE-RELATED"/>
    <property type="match status" value="1"/>
</dbReference>
<keyword evidence="6" id="KW-0862">Zinc</keyword>
<dbReference type="EMBL" id="VEVO01000012">
    <property type="protein sequence ID" value="KAF0034183.1"/>
    <property type="molecule type" value="Genomic_DNA"/>
</dbReference>
<evidence type="ECO:0000313" key="14">
    <source>
        <dbReference type="Proteomes" id="UP000438429"/>
    </source>
</evidence>
<evidence type="ECO:0000256" key="7">
    <source>
        <dbReference type="ARBA" id="ARBA00023015"/>
    </source>
</evidence>
<evidence type="ECO:0000256" key="8">
    <source>
        <dbReference type="ARBA" id="ARBA00023163"/>
    </source>
</evidence>
<dbReference type="FunFam" id="3.30.160.60:FF:000464">
    <property type="entry name" value="Zinc finger and SCAN domain containing 25"/>
    <property type="match status" value="1"/>
</dbReference>
<keyword evidence="7" id="KW-0805">Transcription regulation</keyword>
<dbReference type="PROSITE" id="PS50157">
    <property type="entry name" value="ZINC_FINGER_C2H2_2"/>
    <property type="match status" value="7"/>
</dbReference>
<dbReference type="FunFam" id="3.30.160.60:FF:001442">
    <property type="entry name" value="zinc finger protein 696"/>
    <property type="match status" value="1"/>
</dbReference>
<dbReference type="SUPFAM" id="SSF57667">
    <property type="entry name" value="beta-beta-alpha zinc fingers"/>
    <property type="match status" value="4"/>
</dbReference>
<reference evidence="13 14" key="1">
    <citation type="submission" date="2019-06" db="EMBL/GenBank/DDBJ databases">
        <title>Draft genomes of female and male turbot (Scophthalmus maximus).</title>
        <authorList>
            <person name="Xu H."/>
            <person name="Xu X.-W."/>
            <person name="Shao C."/>
            <person name="Chen S."/>
        </authorList>
    </citation>
    <scope>NUCLEOTIDE SEQUENCE [LARGE SCALE GENOMIC DNA]</scope>
    <source>
        <strain evidence="13">Ysfricsl-2016a</strain>
        <tissue evidence="13">Blood</tissue>
    </source>
</reference>
<organism evidence="13 14">
    <name type="scientific">Scophthalmus maximus</name>
    <name type="common">Turbot</name>
    <name type="synonym">Psetta maxima</name>
    <dbReference type="NCBI Taxonomy" id="52904"/>
    <lineage>
        <taxon>Eukaryota</taxon>
        <taxon>Metazoa</taxon>
        <taxon>Chordata</taxon>
        <taxon>Craniata</taxon>
        <taxon>Vertebrata</taxon>
        <taxon>Euteleostomi</taxon>
        <taxon>Actinopterygii</taxon>
        <taxon>Neopterygii</taxon>
        <taxon>Teleostei</taxon>
        <taxon>Neoteleostei</taxon>
        <taxon>Acanthomorphata</taxon>
        <taxon>Carangaria</taxon>
        <taxon>Pleuronectiformes</taxon>
        <taxon>Pleuronectoidei</taxon>
        <taxon>Scophthalmidae</taxon>
        <taxon>Scophthalmus</taxon>
    </lineage>
</organism>
<dbReference type="SMART" id="SM00355">
    <property type="entry name" value="ZnF_C2H2"/>
    <property type="match status" value="7"/>
</dbReference>
<evidence type="ECO:0000256" key="6">
    <source>
        <dbReference type="ARBA" id="ARBA00022833"/>
    </source>
</evidence>
<evidence type="ECO:0000256" key="2">
    <source>
        <dbReference type="ARBA" id="ARBA00006991"/>
    </source>
</evidence>
<name>A0A6A4SJ90_SCOMX</name>
<dbReference type="AlphaFoldDB" id="A0A6A4SJ90"/>
<dbReference type="Pfam" id="PF13912">
    <property type="entry name" value="zf-C2H2_6"/>
    <property type="match status" value="1"/>
</dbReference>
<keyword evidence="8" id="KW-0804">Transcription</keyword>
<feature type="domain" description="C2H2-type" evidence="12">
    <location>
        <begin position="304"/>
        <end position="331"/>
    </location>
</feature>
<feature type="domain" description="C2H2-type" evidence="12">
    <location>
        <begin position="192"/>
        <end position="219"/>
    </location>
</feature>
<dbReference type="PANTHER" id="PTHR16515">
    <property type="entry name" value="PR DOMAIN ZINC FINGER PROTEIN"/>
    <property type="match status" value="1"/>
</dbReference>
<protein>
    <recommendedName>
        <fullName evidence="12">C2H2-type domain-containing protein</fullName>
    </recommendedName>
</protein>
<comment type="similarity">
    <text evidence="2">Belongs to the krueppel C2H2-type zinc-finger protein family.</text>
</comment>
<dbReference type="GO" id="GO:0008270">
    <property type="term" value="F:zinc ion binding"/>
    <property type="evidence" value="ECO:0007669"/>
    <property type="project" value="UniProtKB-KW"/>
</dbReference>